<proteinExistence type="predicted"/>
<dbReference type="Pfam" id="PF12802">
    <property type="entry name" value="MarR_2"/>
    <property type="match status" value="1"/>
</dbReference>
<feature type="domain" description="HTH marR-type" evidence="4">
    <location>
        <begin position="9"/>
        <end position="142"/>
    </location>
</feature>
<accession>A0A5C6U792</accession>
<dbReference type="GO" id="GO:0003677">
    <property type="term" value="F:DNA binding"/>
    <property type="evidence" value="ECO:0007669"/>
    <property type="project" value="UniProtKB-KW"/>
</dbReference>
<dbReference type="GO" id="GO:0003700">
    <property type="term" value="F:DNA-binding transcription factor activity"/>
    <property type="evidence" value="ECO:0007669"/>
    <property type="project" value="InterPro"/>
</dbReference>
<dbReference type="Gene3D" id="1.10.10.10">
    <property type="entry name" value="Winged helix-like DNA-binding domain superfamily/Winged helix DNA-binding domain"/>
    <property type="match status" value="1"/>
</dbReference>
<protein>
    <submittedName>
        <fullName evidence="5">MarR family transcriptional regulator</fullName>
    </submittedName>
</protein>
<dbReference type="PANTHER" id="PTHR35790">
    <property type="entry name" value="HTH-TYPE TRANSCRIPTIONAL REGULATOR PCHR"/>
    <property type="match status" value="1"/>
</dbReference>
<keyword evidence="2" id="KW-0238">DNA-binding</keyword>
<dbReference type="PRINTS" id="PR00598">
    <property type="entry name" value="HTHMARR"/>
</dbReference>
<dbReference type="SUPFAM" id="SSF46785">
    <property type="entry name" value="Winged helix' DNA-binding domain"/>
    <property type="match status" value="1"/>
</dbReference>
<evidence type="ECO:0000259" key="4">
    <source>
        <dbReference type="PROSITE" id="PS50995"/>
    </source>
</evidence>
<name>A0A5C6U792_9SPHN</name>
<comment type="caution">
    <text evidence="5">The sequence shown here is derived from an EMBL/GenBank/DDBJ whole genome shotgun (WGS) entry which is preliminary data.</text>
</comment>
<dbReference type="Proteomes" id="UP000321129">
    <property type="component" value="Unassembled WGS sequence"/>
</dbReference>
<dbReference type="EMBL" id="VOPY01000002">
    <property type="protein sequence ID" value="TXC68699.1"/>
    <property type="molecule type" value="Genomic_DNA"/>
</dbReference>
<gene>
    <name evidence="5" type="ORF">FSZ31_06870</name>
</gene>
<dbReference type="PROSITE" id="PS50995">
    <property type="entry name" value="HTH_MARR_2"/>
    <property type="match status" value="1"/>
</dbReference>
<keyword evidence="1" id="KW-0805">Transcription regulation</keyword>
<evidence type="ECO:0000256" key="3">
    <source>
        <dbReference type="ARBA" id="ARBA00023163"/>
    </source>
</evidence>
<dbReference type="InterPro" id="IPR052067">
    <property type="entry name" value="Metal_resp_HTH_trans_reg"/>
</dbReference>
<evidence type="ECO:0000313" key="6">
    <source>
        <dbReference type="Proteomes" id="UP000321129"/>
    </source>
</evidence>
<dbReference type="RefSeq" id="WP_147122652.1">
    <property type="nucleotide sequence ID" value="NZ_VOPY01000002.1"/>
</dbReference>
<dbReference type="PROSITE" id="PS01117">
    <property type="entry name" value="HTH_MARR_1"/>
    <property type="match status" value="1"/>
</dbReference>
<reference evidence="5 6" key="1">
    <citation type="submission" date="2019-08" db="EMBL/GenBank/DDBJ databases">
        <title>Sphingorhabdus soil sp. nov., isolated from arctic soil.</title>
        <authorList>
            <person name="Liu Y."/>
        </authorList>
    </citation>
    <scope>NUCLEOTIDE SEQUENCE [LARGE SCALE GENOMIC DNA]</scope>
    <source>
        <strain evidence="5 6">D-2Q-5-6</strain>
    </source>
</reference>
<sequence length="152" mass="17478">MPSTKLNLPRFLPYQLSIASNAVSQLIATEYAARFGLRVQEWRVIAVIGDREALAQRDLVTLTRMDKVSVNRAVRRLVERELLDRVPNPGDGRSHRLALTKAGRALYEDVVPHALDIERQVLKPLSRTEREQLWHLLERLRGSADRLIEKHD</sequence>
<organism evidence="5 6">
    <name type="scientific">Flavisphingopyxis soli</name>
    <dbReference type="NCBI Taxonomy" id="2601267"/>
    <lineage>
        <taxon>Bacteria</taxon>
        <taxon>Pseudomonadati</taxon>
        <taxon>Pseudomonadota</taxon>
        <taxon>Alphaproteobacteria</taxon>
        <taxon>Sphingomonadales</taxon>
        <taxon>Sphingopyxidaceae</taxon>
        <taxon>Flavisphingopyxis</taxon>
    </lineage>
</organism>
<dbReference type="InterPro" id="IPR000835">
    <property type="entry name" value="HTH_MarR-typ"/>
</dbReference>
<keyword evidence="6" id="KW-1185">Reference proteome</keyword>
<dbReference type="InterPro" id="IPR023187">
    <property type="entry name" value="Tscrpt_reg_MarR-type_CS"/>
</dbReference>
<dbReference type="AlphaFoldDB" id="A0A5C6U792"/>
<evidence type="ECO:0000256" key="1">
    <source>
        <dbReference type="ARBA" id="ARBA00023015"/>
    </source>
</evidence>
<dbReference type="PANTHER" id="PTHR35790:SF4">
    <property type="entry name" value="HTH-TYPE TRANSCRIPTIONAL REGULATOR PCHR"/>
    <property type="match status" value="1"/>
</dbReference>
<keyword evidence="3" id="KW-0804">Transcription</keyword>
<evidence type="ECO:0000256" key="2">
    <source>
        <dbReference type="ARBA" id="ARBA00023125"/>
    </source>
</evidence>
<dbReference type="OrthoDB" id="8906692at2"/>
<dbReference type="InterPro" id="IPR036390">
    <property type="entry name" value="WH_DNA-bd_sf"/>
</dbReference>
<dbReference type="SMART" id="SM00347">
    <property type="entry name" value="HTH_MARR"/>
    <property type="match status" value="1"/>
</dbReference>
<dbReference type="InterPro" id="IPR036388">
    <property type="entry name" value="WH-like_DNA-bd_sf"/>
</dbReference>
<evidence type="ECO:0000313" key="5">
    <source>
        <dbReference type="EMBL" id="TXC68699.1"/>
    </source>
</evidence>